<keyword evidence="1" id="KW-0812">Transmembrane</keyword>
<dbReference type="SUPFAM" id="SSF53300">
    <property type="entry name" value="vWA-like"/>
    <property type="match status" value="1"/>
</dbReference>
<keyword evidence="6" id="KW-1185">Reference proteome</keyword>
<reference evidence="3 6" key="2">
    <citation type="submission" date="2020-10" db="EMBL/GenBank/DDBJ databases">
        <title>Genome sequences of Pseudomonas isolates.</title>
        <authorList>
            <person name="Wessels L."/>
            <person name="Reich F."/>
            <person name="Hammerl J."/>
        </authorList>
    </citation>
    <scope>NUCLEOTIDE SEQUENCE [LARGE SCALE GENOMIC DNA]</scope>
    <source>
        <strain evidence="3 6">20-MO00624-0</strain>
    </source>
</reference>
<keyword evidence="1" id="KW-1133">Transmembrane helix</keyword>
<gene>
    <name evidence="3" type="ORF">IRZ65_07520</name>
    <name evidence="4" type="ORF">NCTC11842_01803</name>
</gene>
<organism evidence="4 5">
    <name type="scientific">Pseudomonas luteola</name>
    <dbReference type="NCBI Taxonomy" id="47886"/>
    <lineage>
        <taxon>Bacteria</taxon>
        <taxon>Pseudomonadati</taxon>
        <taxon>Pseudomonadota</taxon>
        <taxon>Gammaproteobacteria</taxon>
        <taxon>Pseudomonadales</taxon>
        <taxon>Pseudomonadaceae</taxon>
        <taxon>Pseudomonas</taxon>
    </lineage>
</organism>
<evidence type="ECO:0000313" key="6">
    <source>
        <dbReference type="Proteomes" id="UP000626180"/>
    </source>
</evidence>
<dbReference type="AlphaFoldDB" id="A0A2X2CGJ5"/>
<dbReference type="Proteomes" id="UP000626180">
    <property type="component" value="Unassembled WGS sequence"/>
</dbReference>
<proteinExistence type="predicted"/>
<protein>
    <submittedName>
        <fullName evidence="3">VWA domain-containing protein</fullName>
    </submittedName>
    <submittedName>
        <fullName evidence="4">von Willebrand factor type A domain-containing protein</fullName>
    </submittedName>
</protein>
<feature type="transmembrane region" description="Helical" evidence="1">
    <location>
        <begin position="302"/>
        <end position="323"/>
    </location>
</feature>
<dbReference type="SMART" id="SM00327">
    <property type="entry name" value="VWA"/>
    <property type="match status" value="1"/>
</dbReference>
<dbReference type="InterPro" id="IPR050768">
    <property type="entry name" value="UPF0353/GerABKA_families"/>
</dbReference>
<dbReference type="PROSITE" id="PS50234">
    <property type="entry name" value="VWFA"/>
    <property type="match status" value="1"/>
</dbReference>
<evidence type="ECO:0000313" key="5">
    <source>
        <dbReference type="Proteomes" id="UP000250443"/>
    </source>
</evidence>
<keyword evidence="1" id="KW-0472">Membrane</keyword>
<feature type="domain" description="VWFA" evidence="2">
    <location>
        <begin position="91"/>
        <end position="283"/>
    </location>
</feature>
<dbReference type="EMBL" id="JADMCD010000003">
    <property type="protein sequence ID" value="MBF8640526.1"/>
    <property type="molecule type" value="Genomic_DNA"/>
</dbReference>
<dbReference type="PANTHER" id="PTHR22550">
    <property type="entry name" value="SPORE GERMINATION PROTEIN"/>
    <property type="match status" value="1"/>
</dbReference>
<accession>A0A2X2CGJ5</accession>
<evidence type="ECO:0000313" key="3">
    <source>
        <dbReference type="EMBL" id="MBF8640526.1"/>
    </source>
</evidence>
<evidence type="ECO:0000259" key="2">
    <source>
        <dbReference type="PROSITE" id="PS50234"/>
    </source>
</evidence>
<evidence type="ECO:0000256" key="1">
    <source>
        <dbReference type="SAM" id="Phobius"/>
    </source>
</evidence>
<sequence length="345" mass="38279">MFEFAWPWIFFLAPLPWVARLILPPAQSQESALKVSFLKELEHLAGHRAHTRLPALKRQLPFVLIWVLLLAATARPQWVGSPLPLPTSGRDILLAVDVSGSMDYPDMTWKGEDISRLTLVKHLIGDFIEGRTGDRIGLILFGSQAYVQAPLTFDRRTVHALLDEALVGIAGKNTAIGDAIGLAVKHLRMRPENSRVMVLITDGANNGGRVDPLIAARLAAEEHVRIYAIGIGADPQQASLSSLFGFSSLDLDEDTLKAIAKETGGRYFRARSQEELSAISNELNSFEPIAQQPTRVRPAKALFYWPLSLALLTSLIAAALHIWPKPWRRIPRLRAYAQARGRRQT</sequence>
<dbReference type="Gene3D" id="3.40.50.410">
    <property type="entry name" value="von Willebrand factor, type A domain"/>
    <property type="match status" value="1"/>
</dbReference>
<dbReference type="EMBL" id="UAUF01000011">
    <property type="protein sequence ID" value="SPZ05851.1"/>
    <property type="molecule type" value="Genomic_DNA"/>
</dbReference>
<dbReference type="InterPro" id="IPR036465">
    <property type="entry name" value="vWFA_dom_sf"/>
</dbReference>
<dbReference type="Proteomes" id="UP000250443">
    <property type="component" value="Unassembled WGS sequence"/>
</dbReference>
<dbReference type="InterPro" id="IPR033881">
    <property type="entry name" value="vWA_BatA_type"/>
</dbReference>
<dbReference type="CDD" id="cd01467">
    <property type="entry name" value="vWA_BatA_type"/>
    <property type="match status" value="1"/>
</dbReference>
<dbReference type="Pfam" id="PF00092">
    <property type="entry name" value="VWA"/>
    <property type="match status" value="1"/>
</dbReference>
<name>A0A2X2CGJ5_PSELU</name>
<reference evidence="4 5" key="1">
    <citation type="submission" date="2018-06" db="EMBL/GenBank/DDBJ databases">
        <authorList>
            <consortium name="Pathogen Informatics"/>
            <person name="Doyle S."/>
        </authorList>
    </citation>
    <scope>NUCLEOTIDE SEQUENCE [LARGE SCALE GENOMIC DNA]</scope>
    <source>
        <strain evidence="4 5">NCTC11842</strain>
    </source>
</reference>
<dbReference type="PANTHER" id="PTHR22550:SF18">
    <property type="entry name" value="VWFA DOMAIN-CONTAINING PROTEIN"/>
    <property type="match status" value="1"/>
</dbReference>
<dbReference type="InterPro" id="IPR002035">
    <property type="entry name" value="VWF_A"/>
</dbReference>
<dbReference type="RefSeq" id="WP_010797967.1">
    <property type="nucleotide sequence ID" value="NZ_CP053063.1"/>
</dbReference>
<evidence type="ECO:0000313" key="4">
    <source>
        <dbReference type="EMBL" id="SPZ05851.1"/>
    </source>
</evidence>